<dbReference type="RefSeq" id="WP_079173952.1">
    <property type="nucleotide sequence ID" value="NZ_FONR01000003.1"/>
</dbReference>
<accession>A0A1I2EV00</accession>
<organism evidence="2 3">
    <name type="scientific">Streptomyces mirabilis</name>
    <dbReference type="NCBI Taxonomy" id="68239"/>
    <lineage>
        <taxon>Bacteria</taxon>
        <taxon>Bacillati</taxon>
        <taxon>Actinomycetota</taxon>
        <taxon>Actinomycetes</taxon>
        <taxon>Kitasatosporales</taxon>
        <taxon>Streptomycetaceae</taxon>
        <taxon>Streptomyces</taxon>
    </lineage>
</organism>
<dbReference type="Proteomes" id="UP000181942">
    <property type="component" value="Unassembled WGS sequence"/>
</dbReference>
<evidence type="ECO:0000256" key="1">
    <source>
        <dbReference type="SAM" id="MobiDB-lite"/>
    </source>
</evidence>
<protein>
    <submittedName>
        <fullName evidence="2">Uncharacterized protein</fullName>
    </submittedName>
</protein>
<feature type="region of interest" description="Disordered" evidence="1">
    <location>
        <begin position="191"/>
        <end position="215"/>
    </location>
</feature>
<evidence type="ECO:0000313" key="3">
    <source>
        <dbReference type="Proteomes" id="UP000181942"/>
    </source>
</evidence>
<name>A0A1I2EV00_9ACTN</name>
<gene>
    <name evidence="2" type="ORF">SAMN02787118_103104</name>
</gene>
<sequence>MGYSGDFVLVRSGSSLPDLPVFDDPEWCIEERADYSRECWPRPGGWQTLQVNDYLPENDDDRWLHRLVTATGSPVMIASVMDSDVCYVRGLTPSGVTWSTFLDPVMAADYEVSVSPPSEDEVPPGETGKEGRLRWLLADVPKAAEQIAVWAAEGGFTADREALRVVLTKRADPFVEDLFFELVDACGLPPAEPVREDPAASEPPAHPGHRPEQHCPRGARLEAAVLNLPRDGHLVLQCAAEADCYTQVWLRPDGTYQLEYRDRSPAEHYQTRTLSADRVIAALAGWAAGEIAWRHTFQWNSIGSWFSDS</sequence>
<evidence type="ECO:0000313" key="2">
    <source>
        <dbReference type="EMBL" id="SFE96639.1"/>
    </source>
</evidence>
<dbReference type="EMBL" id="FONR01000003">
    <property type="protein sequence ID" value="SFE96639.1"/>
    <property type="molecule type" value="Genomic_DNA"/>
</dbReference>
<reference evidence="2 3" key="1">
    <citation type="submission" date="2016-10" db="EMBL/GenBank/DDBJ databases">
        <authorList>
            <person name="de Groot N.N."/>
        </authorList>
    </citation>
    <scope>NUCLEOTIDE SEQUENCE [LARGE SCALE GENOMIC DNA]</scope>
    <source>
        <strain evidence="2 3">OK461</strain>
    </source>
</reference>
<dbReference type="AlphaFoldDB" id="A0A1I2EV00"/>
<proteinExistence type="predicted"/>